<dbReference type="PANTHER" id="PTHR12484">
    <property type="entry name" value="B-LYMPHOCYTE ANTIGEN-RELATED"/>
    <property type="match status" value="1"/>
</dbReference>
<dbReference type="Proteomes" id="UP001189122">
    <property type="component" value="Unassembled WGS sequence"/>
</dbReference>
<dbReference type="InterPro" id="IPR056852">
    <property type="entry name" value="AK17A/B"/>
</dbReference>
<accession>A0A7I8IYP0</accession>
<keyword evidence="3" id="KW-1185">Reference proteome</keyword>
<evidence type="ECO:0000256" key="1">
    <source>
        <dbReference type="SAM" id="MobiDB-lite"/>
    </source>
</evidence>
<dbReference type="EMBL" id="LR743594">
    <property type="protein sequence ID" value="CAA2623445.1"/>
    <property type="molecule type" value="Genomic_DNA"/>
</dbReference>
<name>A0A7I8IYP0_SPIIN</name>
<dbReference type="EMBL" id="CACRZD030000007">
    <property type="protein sequence ID" value="CAA6662988.1"/>
    <property type="molecule type" value="Genomic_DNA"/>
</dbReference>
<reference evidence="2 3" key="1">
    <citation type="submission" date="2019-12" db="EMBL/GenBank/DDBJ databases">
        <authorList>
            <person name="Scholz U."/>
            <person name="Mascher M."/>
            <person name="Fiebig A."/>
        </authorList>
    </citation>
    <scope>NUCLEOTIDE SEQUENCE</scope>
</reference>
<proteinExistence type="predicted"/>
<protein>
    <submittedName>
        <fullName evidence="2">Uncharacterized protein</fullName>
    </submittedName>
</protein>
<gene>
    <name evidence="2" type="ORF">SI7747_07009373</name>
</gene>
<sequence length="234" mass="26432">MKQKRANGRPQLQAVPPTEAIDLELAGFPSALASRRSWISSTTRSGSPSLRKTCHPQAPRSQQAEAQRASGRRRPLHPGFGSPERRGKGEQEEEDGEFPRRRFFEWRDSVVGKTDGIELNIEGVKFRLTVEIPPSDDFDQLKNPGKISSPPSLWEQVRTDLFKLRVPSRWFAEPRVSSKPSMLVTHTIFQCSGRSEMGSDALNAFSGLGLPAYSYLRHFTHFFDGMIMIMMWSV</sequence>
<evidence type="ECO:0000313" key="2">
    <source>
        <dbReference type="EMBL" id="CAA2623445.1"/>
    </source>
</evidence>
<feature type="region of interest" description="Disordered" evidence="1">
    <location>
        <begin position="34"/>
        <end position="97"/>
    </location>
</feature>
<dbReference type="AlphaFoldDB" id="A0A7I8IYP0"/>
<feature type="compositionally biased region" description="Low complexity" evidence="1">
    <location>
        <begin position="34"/>
        <end position="51"/>
    </location>
</feature>
<organism evidence="2">
    <name type="scientific">Spirodela intermedia</name>
    <name type="common">Intermediate duckweed</name>
    <dbReference type="NCBI Taxonomy" id="51605"/>
    <lineage>
        <taxon>Eukaryota</taxon>
        <taxon>Viridiplantae</taxon>
        <taxon>Streptophyta</taxon>
        <taxon>Embryophyta</taxon>
        <taxon>Tracheophyta</taxon>
        <taxon>Spermatophyta</taxon>
        <taxon>Magnoliopsida</taxon>
        <taxon>Liliopsida</taxon>
        <taxon>Araceae</taxon>
        <taxon>Lemnoideae</taxon>
        <taxon>Spirodela</taxon>
    </lineage>
</organism>
<dbReference type="PANTHER" id="PTHR12484:SF4">
    <property type="entry name" value="A-KINASE ANCHOR PROTEIN 17A"/>
    <property type="match status" value="1"/>
</dbReference>
<evidence type="ECO:0000313" key="3">
    <source>
        <dbReference type="Proteomes" id="UP001189122"/>
    </source>
</evidence>